<dbReference type="AlphaFoldDB" id="A0A015IRD6"/>
<sequence>MNSLLIRRNFQKLQKVTSPHNNKILNFICKKSYSRVVGEEFKLNDKLHGFRVEQINHIPELELTATQLIHEKTGASHLHIARDDNNNVFGVGFSTPPMNSSGTPHILEHTTLCGSKRFPVRDPFFKMLNRTLANFMNAMTANDYTIYPFSTTHKLDYDNLRDVYMDATFHPYLRELDFKQEGWRLEHKQPNDKSTPLQFKGVVYNEMKGVMSDAGYLFYNGVQENMFSGTTYGNNSGGDPKYITDLTYQELLQFHKTHYHPSNAKFYTYGNFPLSDHLATINNKIRGFEKSSLDEGIKNVKPFGSSPKRISLYGPLDPMINSEKQTKMSMSFLTNNINDTFETFVLKIFSYLLLDGHASPMYKALIDGNIGSDFSENTGYDSSTKISYMSIGLQGMNEKYVPLAEETINKVLEDVSQNGFDSKRIEAAIHQTELSIKHKTASFGLSLMHLISSGWFNGSNPAEFLEINNNIKLLREKLKTEPFFQNLVKKYFINNPHTLISVMTPDSSYTEKLLKEEQSRLEAKTSTLTSEEKEKVYMQSIELLKKQEEEEDLSVLPSLKIQDIDKQTKKFELKFTDVNKCPVQWRNTSTNEITYFRIINKIEGLKEDLRIYLPLFAQALTSLGTKSKTMAVIDDDIRLYTGGINVSTFLSTNHSDLNQHEDGLLITSHSLDRNINHMYDILKQLLCETNFDNVDKLRTIIYANATNMMNSVVESGHQYASTFAGSKLIPTMSKAEIYGGMTQVHFMNKLAANEDFDTIIQKLKEISEYVLSKQSLRVAITCGSENVDQNINALSNFLIELPEKKISQSNEQSSFQPTHEKAFFPLPFAVNFCAQAFKGVPYTHPDGAKLQILSSLMRTHYLHREIRERNGAYGGGATYNASTGIFSFFSYRDPKTLETLKTYRDSIEWVGKRKFTQQEIDEAKLSTFKKIDEPISVSEEGMNYFTGKITDEQRQKRREQLLAVTEDDVKEVAKIYLEKQEKENLNSIAIIGEGKPEISNDKEWKFYELSTEDEKK</sequence>
<evidence type="ECO:0000256" key="12">
    <source>
        <dbReference type="ARBA" id="ARBA00023049"/>
    </source>
</evidence>
<dbReference type="OMA" id="FPFQVHY"/>
<dbReference type="PANTHER" id="PTHR43016">
    <property type="entry name" value="PRESEQUENCE PROTEASE"/>
    <property type="match status" value="1"/>
</dbReference>
<dbReference type="Pfam" id="PF08367">
    <property type="entry name" value="M16C_assoc"/>
    <property type="match status" value="1"/>
</dbReference>
<dbReference type="InterPro" id="IPR007863">
    <property type="entry name" value="Peptidase_M16_C"/>
</dbReference>
<dbReference type="Pfam" id="PF22516">
    <property type="entry name" value="PreP_C"/>
    <property type="match status" value="1"/>
</dbReference>
<organism evidence="17 18">
    <name type="scientific">Rhizophagus irregularis (strain DAOM 197198w)</name>
    <name type="common">Glomus intraradices</name>
    <dbReference type="NCBI Taxonomy" id="1432141"/>
    <lineage>
        <taxon>Eukaryota</taxon>
        <taxon>Fungi</taxon>
        <taxon>Fungi incertae sedis</taxon>
        <taxon>Mucoromycota</taxon>
        <taxon>Glomeromycotina</taxon>
        <taxon>Glomeromycetes</taxon>
        <taxon>Glomerales</taxon>
        <taxon>Glomeraceae</taxon>
        <taxon>Rhizophagus</taxon>
    </lineage>
</organism>
<evidence type="ECO:0000256" key="7">
    <source>
        <dbReference type="ARBA" id="ARBA00022670"/>
    </source>
</evidence>
<evidence type="ECO:0000256" key="13">
    <source>
        <dbReference type="ARBA" id="ARBA00023128"/>
    </source>
</evidence>
<dbReference type="InterPro" id="IPR011765">
    <property type="entry name" value="Pept_M16_N"/>
</dbReference>
<keyword evidence="9" id="KW-0378">Hydrolase</keyword>
<comment type="function">
    <text evidence="15">Degrades mitochondrial transit peptides after their cleavage in the intermembrane space or in the matrix, and presequence peptides; clearance of these peptides is required to keep the presequence processing machinery running. Preferentially cleaves the N-terminal side of paired basic amino acid residues. Also degrades other unstructured peptides. May function as an ATP-dependent peptidase as opposed to a metalloendopeptidase.</text>
</comment>
<evidence type="ECO:0000256" key="15">
    <source>
        <dbReference type="ARBA" id="ARBA00045897"/>
    </source>
</evidence>
<keyword evidence="8" id="KW-0479">Metal-binding</keyword>
<comment type="subcellular location">
    <subcellularLocation>
        <location evidence="3">Mitochondrion intermembrane space</location>
    </subcellularLocation>
    <subcellularLocation>
        <location evidence="2">Mitochondrion matrix</location>
    </subcellularLocation>
</comment>
<evidence type="ECO:0000256" key="9">
    <source>
        <dbReference type="ARBA" id="ARBA00022801"/>
    </source>
</evidence>
<dbReference type="PANTHER" id="PTHR43016:SF13">
    <property type="entry name" value="PRESEQUENCE PROTEASE, MITOCHONDRIAL"/>
    <property type="match status" value="1"/>
</dbReference>
<dbReference type="GO" id="GO:0005759">
    <property type="term" value="C:mitochondrial matrix"/>
    <property type="evidence" value="ECO:0007669"/>
    <property type="project" value="UniProtKB-SubCell"/>
</dbReference>
<evidence type="ECO:0000256" key="10">
    <source>
        <dbReference type="ARBA" id="ARBA00022833"/>
    </source>
</evidence>
<dbReference type="FunFam" id="3.30.830.10:FF:000013">
    <property type="entry name" value="Mitochondrial presequence protease"/>
    <property type="match status" value="1"/>
</dbReference>
<dbReference type="GO" id="GO:0016485">
    <property type="term" value="P:protein processing"/>
    <property type="evidence" value="ECO:0007669"/>
    <property type="project" value="TreeGrafter"/>
</dbReference>
<dbReference type="HOGENOM" id="CLU_009165_0_0_1"/>
<keyword evidence="11" id="KW-0809">Transit peptide</keyword>
<feature type="domain" description="Peptidase M16C associated" evidence="16">
    <location>
        <begin position="503"/>
        <end position="750"/>
    </location>
</feature>
<dbReference type="Pfam" id="PF05193">
    <property type="entry name" value="Peptidase_M16_C"/>
    <property type="match status" value="1"/>
</dbReference>
<dbReference type="InterPro" id="IPR013578">
    <property type="entry name" value="Peptidase_M16C_assoc"/>
</dbReference>
<evidence type="ECO:0000259" key="16">
    <source>
        <dbReference type="SMART" id="SM01264"/>
    </source>
</evidence>
<evidence type="ECO:0000256" key="5">
    <source>
        <dbReference type="ARBA" id="ARBA00011853"/>
    </source>
</evidence>
<evidence type="ECO:0000256" key="3">
    <source>
        <dbReference type="ARBA" id="ARBA00004569"/>
    </source>
</evidence>
<keyword evidence="18" id="KW-1185">Reference proteome</keyword>
<dbReference type="InterPro" id="IPR055130">
    <property type="entry name" value="PreP_C"/>
</dbReference>
<evidence type="ECO:0000256" key="1">
    <source>
        <dbReference type="ARBA" id="ARBA00001947"/>
    </source>
</evidence>
<comment type="caution">
    <text evidence="17">The sequence shown here is derived from an EMBL/GenBank/DDBJ whole genome shotgun (WGS) entry which is preliminary data.</text>
</comment>
<dbReference type="GO" id="GO:0046872">
    <property type="term" value="F:metal ion binding"/>
    <property type="evidence" value="ECO:0007669"/>
    <property type="project" value="UniProtKB-KW"/>
</dbReference>
<dbReference type="SUPFAM" id="SSF63411">
    <property type="entry name" value="LuxS/MPP-like metallohydrolase"/>
    <property type="match status" value="4"/>
</dbReference>
<gene>
    <name evidence="17" type="ORF">RirG_212890</name>
</gene>
<dbReference type="SMART" id="SM01264">
    <property type="entry name" value="M16C_associated"/>
    <property type="match status" value="1"/>
</dbReference>
<evidence type="ECO:0000256" key="6">
    <source>
        <dbReference type="ARBA" id="ARBA00020167"/>
    </source>
</evidence>
<name>A0A015IRD6_RHIIW</name>
<proteinExistence type="inferred from homology"/>
<evidence type="ECO:0000256" key="14">
    <source>
        <dbReference type="ARBA" id="ARBA00034552"/>
    </source>
</evidence>
<dbReference type="InterPro" id="IPR011249">
    <property type="entry name" value="Metalloenz_LuxS/M16"/>
</dbReference>
<protein>
    <recommendedName>
        <fullName evidence="6">Presequence protease, mitochondrial</fullName>
    </recommendedName>
    <alternativeName>
        <fullName evidence="14">Pitrilysin metalloproteinase</fullName>
    </alternativeName>
</protein>
<dbReference type="Proteomes" id="UP000022910">
    <property type="component" value="Unassembled WGS sequence"/>
</dbReference>
<keyword evidence="7" id="KW-0645">Protease</keyword>
<dbReference type="FunFam" id="3.30.830.10:FF:000009">
    <property type="entry name" value="Presequence protease, mitochondrial"/>
    <property type="match status" value="1"/>
</dbReference>
<keyword evidence="10" id="KW-0862">Zinc</keyword>
<dbReference type="SMR" id="A0A015IRD6"/>
<comment type="similarity">
    <text evidence="4">Belongs to the peptidase M16 family. PreP subfamily.</text>
</comment>
<keyword evidence="13" id="KW-0496">Mitochondrion</keyword>
<evidence type="ECO:0000256" key="11">
    <source>
        <dbReference type="ARBA" id="ARBA00022946"/>
    </source>
</evidence>
<dbReference type="STRING" id="1432141.A0A015IRD6"/>
<evidence type="ECO:0000313" key="18">
    <source>
        <dbReference type="Proteomes" id="UP000022910"/>
    </source>
</evidence>
<dbReference type="GO" id="GO:0004222">
    <property type="term" value="F:metalloendopeptidase activity"/>
    <property type="evidence" value="ECO:0007669"/>
    <property type="project" value="TreeGrafter"/>
</dbReference>
<reference evidence="17 18" key="1">
    <citation type="submission" date="2014-02" db="EMBL/GenBank/DDBJ databases">
        <title>Single nucleus genome sequencing reveals high similarity among nuclei of an endomycorrhizal fungus.</title>
        <authorList>
            <person name="Lin K."/>
            <person name="Geurts R."/>
            <person name="Zhang Z."/>
            <person name="Limpens E."/>
            <person name="Saunders D.G."/>
            <person name="Mu D."/>
            <person name="Pang E."/>
            <person name="Cao H."/>
            <person name="Cha H."/>
            <person name="Lin T."/>
            <person name="Zhou Q."/>
            <person name="Shang Y."/>
            <person name="Li Y."/>
            <person name="Ivanov S."/>
            <person name="Sharma T."/>
            <person name="Velzen R.V."/>
            <person name="Ruijter N.D."/>
            <person name="Aanen D.K."/>
            <person name="Win J."/>
            <person name="Kamoun S."/>
            <person name="Bisseling T."/>
            <person name="Huang S."/>
        </authorList>
    </citation>
    <scope>NUCLEOTIDE SEQUENCE [LARGE SCALE GENOMIC DNA]</scope>
    <source>
        <strain evidence="18">DAOM197198w</strain>
    </source>
</reference>
<evidence type="ECO:0000313" key="17">
    <source>
        <dbReference type="EMBL" id="EXX56800.1"/>
    </source>
</evidence>
<comment type="cofactor">
    <cofactor evidence="1">
        <name>Zn(2+)</name>
        <dbReference type="ChEBI" id="CHEBI:29105"/>
    </cofactor>
</comment>
<dbReference type="GO" id="GO:0005758">
    <property type="term" value="C:mitochondrial intermembrane space"/>
    <property type="evidence" value="ECO:0007669"/>
    <property type="project" value="UniProtKB-SubCell"/>
</dbReference>
<comment type="subunit">
    <text evidence="5">Monomer and homodimer; homodimerization is induced by binding of the substrate.</text>
</comment>
<evidence type="ECO:0000256" key="2">
    <source>
        <dbReference type="ARBA" id="ARBA00004305"/>
    </source>
</evidence>
<evidence type="ECO:0000256" key="8">
    <source>
        <dbReference type="ARBA" id="ARBA00022723"/>
    </source>
</evidence>
<dbReference type="OrthoDB" id="10250783at2759"/>
<dbReference type="FunFam" id="3.30.830.10:FF:000011">
    <property type="entry name" value="Presequence protease, mitochondrial"/>
    <property type="match status" value="1"/>
</dbReference>
<keyword evidence="12" id="KW-0482">Metalloprotease</keyword>
<accession>A0A015IRD6</accession>
<dbReference type="EMBL" id="JEMT01027520">
    <property type="protein sequence ID" value="EXX56800.1"/>
    <property type="molecule type" value="Genomic_DNA"/>
</dbReference>
<dbReference type="Gene3D" id="3.30.830.10">
    <property type="entry name" value="Metalloenzyme, LuxS/M16 peptidase-like"/>
    <property type="match status" value="4"/>
</dbReference>
<evidence type="ECO:0000256" key="4">
    <source>
        <dbReference type="ARBA" id="ARBA00007575"/>
    </source>
</evidence>
<dbReference type="Pfam" id="PF00675">
    <property type="entry name" value="Peptidase_M16"/>
    <property type="match status" value="1"/>
</dbReference>